<dbReference type="SUPFAM" id="SSF53756">
    <property type="entry name" value="UDP-Glycosyltransferase/glycogen phosphorylase"/>
    <property type="match status" value="1"/>
</dbReference>
<dbReference type="STRING" id="72664.V4LN95"/>
<dbReference type="OMA" id="NPPIALI"/>
<dbReference type="EMBL" id="KI517385">
    <property type="protein sequence ID" value="ESQ51995.1"/>
    <property type="molecule type" value="Genomic_DNA"/>
</dbReference>
<keyword evidence="3" id="KW-0808">Transferase</keyword>
<keyword evidence="5" id="KW-1185">Reference proteome</keyword>
<dbReference type="GO" id="GO:0035251">
    <property type="term" value="F:UDP-glucosyltransferase activity"/>
    <property type="evidence" value="ECO:0007669"/>
    <property type="project" value="TreeGrafter"/>
</dbReference>
<protein>
    <recommendedName>
        <fullName evidence="6">Glycosyltransferase</fullName>
    </recommendedName>
</protein>
<keyword evidence="2" id="KW-0328">Glycosyltransferase</keyword>
<dbReference type="FunFam" id="3.40.50.2000:FF:000143">
    <property type="entry name" value="UDP-glycosyltransferase 89B1"/>
    <property type="match status" value="1"/>
</dbReference>
<evidence type="ECO:0000313" key="5">
    <source>
        <dbReference type="Proteomes" id="UP000030689"/>
    </source>
</evidence>
<dbReference type="eggNOG" id="KOG1192">
    <property type="taxonomic scope" value="Eukaryota"/>
</dbReference>
<gene>
    <name evidence="4" type="ORF">EUTSA_v10017841mg</name>
</gene>
<dbReference type="Proteomes" id="UP000030689">
    <property type="component" value="Unassembled WGS sequence"/>
</dbReference>
<evidence type="ECO:0000256" key="3">
    <source>
        <dbReference type="ARBA" id="ARBA00022679"/>
    </source>
</evidence>
<evidence type="ECO:0008006" key="6">
    <source>
        <dbReference type="Google" id="ProtNLM"/>
    </source>
</evidence>
<evidence type="ECO:0000313" key="4">
    <source>
        <dbReference type="EMBL" id="ESQ51995.1"/>
    </source>
</evidence>
<dbReference type="CDD" id="cd03784">
    <property type="entry name" value="GT1_Gtf-like"/>
    <property type="match status" value="1"/>
</dbReference>
<dbReference type="Gene3D" id="3.40.50.2000">
    <property type="entry name" value="Glycogen Phosphorylase B"/>
    <property type="match status" value="3"/>
</dbReference>
<dbReference type="KEGG" id="eus:EUTSA_v10017841mg"/>
<proteinExistence type="inferred from homology"/>
<dbReference type="AlphaFoldDB" id="V4LN95"/>
<name>V4LN95_EUTSA</name>
<dbReference type="InterPro" id="IPR002213">
    <property type="entry name" value="UDP_glucos_trans"/>
</dbReference>
<dbReference type="PANTHER" id="PTHR48047">
    <property type="entry name" value="GLYCOSYLTRANSFERASE"/>
    <property type="match status" value="1"/>
</dbReference>
<sequence length="465" mass="51631">MASEAKPHIMVFPYPAQGHLLPLLDLTHQLCLRGLIVSVVVTPKNLQYLSPLLSAHPSSVTPVVFPFPPHPSLRPGVENVKDLGNSGNLPIMVSLRQLREPIILWFRSHRNPPVAVISDFFLGWTNGLCNQLCIPRFVFFSSGAFLASVLQFCFDNIETIRTTTTGEIRFSGLPREPVFKEEDLPSVVRRLVQSPSPDFEGIKDDYLMNFQSYGCVFNTAECLEDEFIEYVKQRVGHDRVFGVGPLCLTGLDTVGSVKSDSGLLSWLGGFPERSVLYICFGSQKALTKEQCDALALGLEKSMTRFVWVVKKDPIPEGFEDRVAGLTCGVTVLTWPMEADQFVNARLLVEDLGVAVRVCEGDGAVPDPDEICRVIGETMGECGRDVGARAEEIRRKVVGAVMEEKGSSFADLERLVKQISLPQCHVPSLWYQRIDILDEAKLFLKYCNHITSDTTYSMLPDSPTTS</sequence>
<dbReference type="Gramene" id="ESQ51995">
    <property type="protein sequence ID" value="ESQ51995"/>
    <property type="gene ID" value="EUTSA_v10017841mg"/>
</dbReference>
<organism evidence="4 5">
    <name type="scientific">Eutrema salsugineum</name>
    <name type="common">Saltwater cress</name>
    <name type="synonym">Sisymbrium salsugineum</name>
    <dbReference type="NCBI Taxonomy" id="72664"/>
    <lineage>
        <taxon>Eukaryota</taxon>
        <taxon>Viridiplantae</taxon>
        <taxon>Streptophyta</taxon>
        <taxon>Embryophyta</taxon>
        <taxon>Tracheophyta</taxon>
        <taxon>Spermatophyta</taxon>
        <taxon>Magnoliopsida</taxon>
        <taxon>eudicotyledons</taxon>
        <taxon>Gunneridae</taxon>
        <taxon>Pentapetalae</taxon>
        <taxon>rosids</taxon>
        <taxon>malvids</taxon>
        <taxon>Brassicales</taxon>
        <taxon>Brassicaceae</taxon>
        <taxon>Eutremeae</taxon>
        <taxon>Eutrema</taxon>
    </lineage>
</organism>
<evidence type="ECO:0000256" key="1">
    <source>
        <dbReference type="ARBA" id="ARBA00009995"/>
    </source>
</evidence>
<reference evidence="4 5" key="1">
    <citation type="journal article" date="2013" name="Front. Plant Sci.">
        <title>The Reference Genome of the Halophytic Plant Eutrema salsugineum.</title>
        <authorList>
            <person name="Yang R."/>
            <person name="Jarvis D.E."/>
            <person name="Chen H."/>
            <person name="Beilstein M.A."/>
            <person name="Grimwood J."/>
            <person name="Jenkins J."/>
            <person name="Shu S."/>
            <person name="Prochnik S."/>
            <person name="Xin M."/>
            <person name="Ma C."/>
            <person name="Schmutz J."/>
            <person name="Wing R.A."/>
            <person name="Mitchell-Olds T."/>
            <person name="Schumaker K.S."/>
            <person name="Wang X."/>
        </authorList>
    </citation>
    <scope>NUCLEOTIDE SEQUENCE [LARGE SCALE GENOMIC DNA]</scope>
</reference>
<dbReference type="PANTHER" id="PTHR48047:SF209">
    <property type="entry name" value="UDP-GLYCOSYLTRANSFERASE 89A2"/>
    <property type="match status" value="1"/>
</dbReference>
<accession>V4LN95</accession>
<comment type="similarity">
    <text evidence="1">Belongs to the UDP-glycosyltransferase family.</text>
</comment>
<evidence type="ECO:0000256" key="2">
    <source>
        <dbReference type="ARBA" id="ARBA00022676"/>
    </source>
</evidence>